<dbReference type="InterPro" id="IPR037108">
    <property type="entry name" value="TM1727-like_C_sf"/>
</dbReference>
<dbReference type="RefSeq" id="WP_091819131.1">
    <property type="nucleotide sequence ID" value="NZ_CP091794.1"/>
</dbReference>
<organism evidence="3 4">
    <name type="scientific">Prevotella communis</name>
    <dbReference type="NCBI Taxonomy" id="2913614"/>
    <lineage>
        <taxon>Bacteria</taxon>
        <taxon>Pseudomonadati</taxon>
        <taxon>Bacteroidota</taxon>
        <taxon>Bacteroidia</taxon>
        <taxon>Bacteroidales</taxon>
        <taxon>Prevotellaceae</taxon>
        <taxon>Prevotella</taxon>
    </lineage>
</organism>
<proteinExistence type="predicted"/>
<dbReference type="SUPFAM" id="SSF48179">
    <property type="entry name" value="6-phosphogluconate dehydrogenase C-terminal domain-like"/>
    <property type="match status" value="1"/>
</dbReference>
<dbReference type="Pfam" id="PF03807">
    <property type="entry name" value="F420_oxidored"/>
    <property type="match status" value="1"/>
</dbReference>
<accession>A0A1G8BGZ2</accession>
<dbReference type="Gene3D" id="1.10.1040.20">
    <property type="entry name" value="ProC-like, C-terminal domain"/>
    <property type="match status" value="1"/>
</dbReference>
<keyword evidence="4" id="KW-1185">Reference proteome</keyword>
<dbReference type="AlphaFoldDB" id="A0A1G8BGZ2"/>
<evidence type="ECO:0000259" key="2">
    <source>
        <dbReference type="Pfam" id="PF10728"/>
    </source>
</evidence>
<feature type="domain" description="DUF2520" evidence="2">
    <location>
        <begin position="126"/>
        <end position="250"/>
    </location>
</feature>
<name>A0A1G8BGZ2_9BACT</name>
<dbReference type="Gene3D" id="3.40.50.720">
    <property type="entry name" value="NAD(P)-binding Rossmann-like Domain"/>
    <property type="match status" value="1"/>
</dbReference>
<dbReference type="SUPFAM" id="SSF51735">
    <property type="entry name" value="NAD(P)-binding Rossmann-fold domains"/>
    <property type="match status" value="1"/>
</dbReference>
<dbReference type="STRING" id="645274.SAMN04487901_12237"/>
<dbReference type="Proteomes" id="UP000198779">
    <property type="component" value="Unassembled WGS sequence"/>
</dbReference>
<feature type="domain" description="Pyrroline-5-carboxylate reductase catalytic N-terminal" evidence="1">
    <location>
        <begin position="3"/>
        <end position="86"/>
    </location>
</feature>
<dbReference type="InterPro" id="IPR008927">
    <property type="entry name" value="6-PGluconate_DH-like_C_sf"/>
</dbReference>
<dbReference type="InterPro" id="IPR028939">
    <property type="entry name" value="P5C_Rdtase_cat_N"/>
</dbReference>
<reference evidence="4" key="1">
    <citation type="submission" date="2016-10" db="EMBL/GenBank/DDBJ databases">
        <authorList>
            <person name="Varghese N."/>
            <person name="Submissions S."/>
        </authorList>
    </citation>
    <scope>NUCLEOTIDE SEQUENCE [LARGE SCALE GENOMIC DNA]</scope>
    <source>
        <strain evidence="4">BP1-148</strain>
    </source>
</reference>
<dbReference type="PANTHER" id="PTHR40459">
    <property type="entry name" value="CONSERVED HYPOTHETICAL ALANINE AND LEUCINE RICH PROTEIN"/>
    <property type="match status" value="1"/>
</dbReference>
<dbReference type="InterPro" id="IPR018931">
    <property type="entry name" value="DUF2520"/>
</dbReference>
<evidence type="ECO:0000313" key="4">
    <source>
        <dbReference type="Proteomes" id="UP000198779"/>
    </source>
</evidence>
<gene>
    <name evidence="3" type="ORF">SAMN04487901_12237</name>
</gene>
<dbReference type="InterPro" id="IPR036291">
    <property type="entry name" value="NAD(P)-bd_dom_sf"/>
</dbReference>
<dbReference type="Pfam" id="PF10728">
    <property type="entry name" value="DUF2520"/>
    <property type="match status" value="1"/>
</dbReference>
<sequence>MEIVFVGAGRVATHLAKALYAGGHRITAVYSRTITSAEALAGEVHATPSNRIDALPEKADVFILSVKDSVLKDVISELRKGREQQVFLHTAGSIPMSVFGEHQHCGVFYPMQTFSKEKAVDFSRVHIFIEGRDAGTLDLARKVAETLSANVHELSSSERRYLHLAAVFACNFANHCYALSAQILEAHGLPFESMLPLIRETAEKVETVHPREAQTGPAARRDENVMDAQKALLADNPQMQQIYDIMSKSIIETLNSND</sequence>
<evidence type="ECO:0000313" key="3">
    <source>
        <dbReference type="EMBL" id="SDH32391.1"/>
    </source>
</evidence>
<evidence type="ECO:0000259" key="1">
    <source>
        <dbReference type="Pfam" id="PF03807"/>
    </source>
</evidence>
<protein>
    <submittedName>
        <fullName evidence="3">Predicted oxidoreductase, contains short-chain dehydrogenase (SDR) and DUF2520 domains</fullName>
    </submittedName>
</protein>
<dbReference type="EMBL" id="FNCQ01000022">
    <property type="protein sequence ID" value="SDH32391.1"/>
    <property type="molecule type" value="Genomic_DNA"/>
</dbReference>
<dbReference type="PANTHER" id="PTHR40459:SF1">
    <property type="entry name" value="CONSERVED HYPOTHETICAL ALANINE AND LEUCINE RICH PROTEIN"/>
    <property type="match status" value="1"/>
</dbReference>